<reference evidence="3" key="2">
    <citation type="submission" date="2019-09" db="UniProtKB">
        <authorList>
            <consortium name="WormBaseParasite"/>
        </authorList>
    </citation>
    <scope>IDENTIFICATION</scope>
</reference>
<dbReference type="WBParaSite" id="HPBE_0001260701-mRNA-1">
    <property type="protein sequence ID" value="HPBE_0001260701-mRNA-1"/>
    <property type="gene ID" value="HPBE_0001260701"/>
</dbReference>
<accession>A0A183FW33</accession>
<dbReference type="Proteomes" id="UP000050761">
    <property type="component" value="Unassembled WGS sequence"/>
</dbReference>
<protein>
    <submittedName>
        <fullName evidence="3">Neuromedin-B</fullName>
    </submittedName>
</protein>
<dbReference type="AlphaFoldDB" id="A0A183FW33"/>
<proteinExistence type="predicted"/>
<evidence type="ECO:0000313" key="1">
    <source>
        <dbReference type="EMBL" id="VDO92905.1"/>
    </source>
</evidence>
<evidence type="ECO:0000313" key="3">
    <source>
        <dbReference type="WBParaSite" id="HPBE_0001260701-mRNA-1"/>
    </source>
</evidence>
<sequence length="78" mass="8773">MAPHDLSTTGNGSYQRLFLQSLQRKATVGMVLRLVSSAEDPLCRSMDIDTSGRKHDAKTLLKQIFVYHNSEMGFMMPL</sequence>
<organism evidence="2 3">
    <name type="scientific">Heligmosomoides polygyrus</name>
    <name type="common">Parasitic roundworm</name>
    <dbReference type="NCBI Taxonomy" id="6339"/>
    <lineage>
        <taxon>Eukaryota</taxon>
        <taxon>Metazoa</taxon>
        <taxon>Ecdysozoa</taxon>
        <taxon>Nematoda</taxon>
        <taxon>Chromadorea</taxon>
        <taxon>Rhabditida</taxon>
        <taxon>Rhabditina</taxon>
        <taxon>Rhabditomorpha</taxon>
        <taxon>Strongyloidea</taxon>
        <taxon>Heligmosomidae</taxon>
        <taxon>Heligmosomoides</taxon>
    </lineage>
</organism>
<gene>
    <name evidence="1" type="ORF">HPBE_LOCUS12608</name>
</gene>
<reference evidence="1 2" key="1">
    <citation type="submission" date="2018-11" db="EMBL/GenBank/DDBJ databases">
        <authorList>
            <consortium name="Pathogen Informatics"/>
        </authorList>
    </citation>
    <scope>NUCLEOTIDE SEQUENCE [LARGE SCALE GENOMIC DNA]</scope>
</reference>
<keyword evidence="2" id="KW-1185">Reference proteome</keyword>
<accession>A0A3P8D9E7</accession>
<evidence type="ECO:0000313" key="2">
    <source>
        <dbReference type="Proteomes" id="UP000050761"/>
    </source>
</evidence>
<name>A0A183FW33_HELPZ</name>
<dbReference type="EMBL" id="UZAH01027567">
    <property type="protein sequence ID" value="VDO92905.1"/>
    <property type="molecule type" value="Genomic_DNA"/>
</dbReference>